<dbReference type="PANTHER" id="PTHR22601">
    <property type="entry name" value="ISP4 LIKE PROTEIN"/>
    <property type="match status" value="1"/>
</dbReference>
<dbReference type="InterPro" id="IPR004648">
    <property type="entry name" value="Oligpept_transpt"/>
</dbReference>
<feature type="transmembrane region" description="Helical" evidence="9">
    <location>
        <begin position="580"/>
        <end position="600"/>
    </location>
</feature>
<evidence type="ECO:0000256" key="9">
    <source>
        <dbReference type="SAM" id="Phobius"/>
    </source>
</evidence>
<keyword evidence="4 9" id="KW-0812">Transmembrane</keyword>
<reference evidence="10 11" key="1">
    <citation type="journal article" name="Sci. Rep.">
        <title>Telomere-to-telomere assembled and centromere annotated genomes of the two main subspecies of the button mushroom Agaricus bisporus reveal especially polymorphic chromosome ends.</title>
        <authorList>
            <person name="Sonnenberg A.S.M."/>
            <person name="Sedaghat-Telgerd N."/>
            <person name="Lavrijssen B."/>
            <person name="Ohm R.A."/>
            <person name="Hendrickx P.M."/>
            <person name="Scholtmeijer K."/>
            <person name="Baars J.J.P."/>
            <person name="van Peer A."/>
        </authorList>
    </citation>
    <scope>NUCLEOTIDE SEQUENCE [LARGE SCALE GENOMIC DNA]</scope>
    <source>
        <strain evidence="10 11">H119_p4</strain>
    </source>
</reference>
<organism evidence="10 11">
    <name type="scientific">Agaricus bisporus var. burnettii</name>
    <dbReference type="NCBI Taxonomy" id="192524"/>
    <lineage>
        <taxon>Eukaryota</taxon>
        <taxon>Fungi</taxon>
        <taxon>Dikarya</taxon>
        <taxon>Basidiomycota</taxon>
        <taxon>Agaricomycotina</taxon>
        <taxon>Agaricomycetes</taxon>
        <taxon>Agaricomycetidae</taxon>
        <taxon>Agaricales</taxon>
        <taxon>Agaricineae</taxon>
        <taxon>Agaricaceae</taxon>
        <taxon>Agaricus</taxon>
    </lineage>
</organism>
<evidence type="ECO:0008006" key="12">
    <source>
        <dbReference type="Google" id="ProtNLM"/>
    </source>
</evidence>
<dbReference type="NCBIfam" id="TIGR00728">
    <property type="entry name" value="OPT_sfam"/>
    <property type="match status" value="1"/>
</dbReference>
<dbReference type="GO" id="GO:0016020">
    <property type="term" value="C:membrane"/>
    <property type="evidence" value="ECO:0007669"/>
    <property type="project" value="UniProtKB-SubCell"/>
</dbReference>
<evidence type="ECO:0000256" key="7">
    <source>
        <dbReference type="ARBA" id="ARBA00022989"/>
    </source>
</evidence>
<evidence type="ECO:0000313" key="10">
    <source>
        <dbReference type="EMBL" id="KAF7760201.1"/>
    </source>
</evidence>
<comment type="subcellular location">
    <subcellularLocation>
        <location evidence="1">Membrane</location>
        <topology evidence="1">Multi-pass membrane protein</topology>
    </subcellularLocation>
</comment>
<feature type="transmembrane region" description="Helical" evidence="9">
    <location>
        <begin position="772"/>
        <end position="793"/>
    </location>
</feature>
<sequence length="919" mass="103871">MYTRDPAWKEIDVPGSFQVDLLFGVNAPIPFSPALYLPRPPAPFPTVDHTFAHTFIILQLYLAPIADLSSTHSPEHYAGNISSIAIRDVAEETPHTHLRFRSGGGDEMIALPSTFFEDNNRPSTATVRELDVDVVDKNKDVEEGNSNDSDIRTVSQTDLYSISDRASAFSSTFDPNYDEKSEAFAEEEDSPYPEVRSAVANFDDPSMPVGTLRAWVLGIFWAIVLPGMNQFFYFRYPSVVIGSLVAQLLVFPVGRGWVRVIPNRTIFGLEINPGPFTIKEHVLVTIMASVGAQAAYANDIIAVQRVYYKQIWSFAYNWMLVMSTQLIGFSIGGITRRFLVSPPSMIWPNTLVACALFNTLHSQSYAGVGRHEGLSRERYFTYAFVAAVVWYIIPGYLFEALSFFTWVCWIAPSNVKINQIFGYKSGLGFSLLTFDWNQIAFTGSPLATPWWAEANVMIGFVFFFWFLTPILYYTNVWHSQYMPILSAKPYDNTGTPYDVSRVLNPDSTLNFDAYKAYSPLYLPTSFVMSYGLSFLAITATITHALIHFWKPIRLQFNRSLQEQPDIHARLMSRYPPVPEWYYICIFSVTFAFACICIQVWSTEMTIWALVIALLIALVYVVPIGMIQAVTNRQVGLNVVTELIVGYMLPGKPNAMMLFKTYGYITMSQAMQFTAGFKLGHYMKIPPRAMFWSQVVSTVVAGTVQLGVQSWMFSNIINLCEPDQKDNFTCASTHVFGTASIIWGVIGPRLLFSPSQLYYRKHSTALTRDRANQTLALSFFFLIGAACPVILWIITRRYPNTILRYLNFPLIFSGVNQIPPAAAVNYVPWAIVGFIFQYIVRRRHFSYWAKYNYVLSAALDAGTAIGVILVYFCLQYPMQGRIGETSIQRWWGNAVHKNTSDWLANSLVNLNNGTFGPTKW</sequence>
<keyword evidence="3" id="KW-0813">Transport</keyword>
<feature type="transmembrane region" description="Helical" evidence="9">
    <location>
        <begin position="527"/>
        <end position="549"/>
    </location>
</feature>
<feature type="transmembrane region" description="Helical" evidence="9">
    <location>
        <begin position="850"/>
        <end position="871"/>
    </location>
</feature>
<dbReference type="Pfam" id="PF03169">
    <property type="entry name" value="OPT"/>
    <property type="match status" value="1"/>
</dbReference>
<evidence type="ECO:0000256" key="1">
    <source>
        <dbReference type="ARBA" id="ARBA00004141"/>
    </source>
</evidence>
<evidence type="ECO:0000256" key="5">
    <source>
        <dbReference type="ARBA" id="ARBA00022856"/>
    </source>
</evidence>
<feature type="transmembrane region" description="Helical" evidence="9">
    <location>
        <begin position="690"/>
        <end position="712"/>
    </location>
</feature>
<feature type="transmembrane region" description="Helical" evidence="9">
    <location>
        <begin position="314"/>
        <end position="334"/>
    </location>
</feature>
<evidence type="ECO:0000313" key="11">
    <source>
        <dbReference type="Proteomes" id="UP000629468"/>
    </source>
</evidence>
<keyword evidence="7 9" id="KW-1133">Transmembrane helix</keyword>
<feature type="transmembrane region" description="Helical" evidence="9">
    <location>
        <begin position="239"/>
        <end position="258"/>
    </location>
</feature>
<gene>
    <name evidence="10" type="ORF">Agabi119p4_10877</name>
</gene>
<dbReference type="EMBL" id="JABXXO010000015">
    <property type="protein sequence ID" value="KAF7760201.1"/>
    <property type="molecule type" value="Genomic_DNA"/>
</dbReference>
<evidence type="ECO:0000256" key="2">
    <source>
        <dbReference type="ARBA" id="ARBA00008807"/>
    </source>
</evidence>
<dbReference type="GO" id="GO:0015031">
    <property type="term" value="P:protein transport"/>
    <property type="evidence" value="ECO:0007669"/>
    <property type="project" value="UniProtKB-KW"/>
</dbReference>
<keyword evidence="6" id="KW-0653">Protein transport</keyword>
<dbReference type="GO" id="GO:0035673">
    <property type="term" value="F:oligopeptide transmembrane transporter activity"/>
    <property type="evidence" value="ECO:0007669"/>
    <property type="project" value="InterPro"/>
</dbReference>
<comment type="similarity">
    <text evidence="2">Belongs to the oligopeptide OPT transporter family.</text>
</comment>
<proteinExistence type="inferred from homology"/>
<dbReference type="InterPro" id="IPR004813">
    <property type="entry name" value="OPT"/>
</dbReference>
<evidence type="ECO:0000256" key="3">
    <source>
        <dbReference type="ARBA" id="ARBA00022448"/>
    </source>
</evidence>
<evidence type="ECO:0000256" key="4">
    <source>
        <dbReference type="ARBA" id="ARBA00022692"/>
    </source>
</evidence>
<name>A0A8H7C0P2_AGABI</name>
<keyword evidence="5" id="KW-0571">Peptide transport</keyword>
<keyword evidence="8 9" id="KW-0472">Membrane</keyword>
<protein>
    <recommendedName>
        <fullName evidence="12">OPT oligopeptide transporter</fullName>
    </recommendedName>
</protein>
<feature type="transmembrane region" description="Helical" evidence="9">
    <location>
        <begin position="214"/>
        <end position="233"/>
    </location>
</feature>
<feature type="transmembrane region" description="Helical" evidence="9">
    <location>
        <begin position="454"/>
        <end position="473"/>
    </location>
</feature>
<feature type="transmembrane region" description="Helical" evidence="9">
    <location>
        <begin position="732"/>
        <end position="751"/>
    </location>
</feature>
<feature type="transmembrane region" description="Helical" evidence="9">
    <location>
        <begin position="817"/>
        <end position="838"/>
    </location>
</feature>
<accession>A0A8H7C0P2</accession>
<feature type="transmembrane region" description="Helical" evidence="9">
    <location>
        <begin position="606"/>
        <end position="626"/>
    </location>
</feature>
<dbReference type="NCBIfam" id="TIGR00727">
    <property type="entry name" value="ISP4_OPT"/>
    <property type="match status" value="1"/>
</dbReference>
<comment type="caution">
    <text evidence="10">The sequence shown here is derived from an EMBL/GenBank/DDBJ whole genome shotgun (WGS) entry which is preliminary data.</text>
</comment>
<evidence type="ECO:0000256" key="8">
    <source>
        <dbReference type="ARBA" id="ARBA00023136"/>
    </source>
</evidence>
<dbReference type="Proteomes" id="UP000629468">
    <property type="component" value="Unassembled WGS sequence"/>
</dbReference>
<evidence type="ECO:0000256" key="6">
    <source>
        <dbReference type="ARBA" id="ARBA00022927"/>
    </source>
</evidence>
<dbReference type="AlphaFoldDB" id="A0A8H7C0P2"/>